<dbReference type="Gene3D" id="3.40.50.300">
    <property type="entry name" value="P-loop containing nucleotide triphosphate hydrolases"/>
    <property type="match status" value="1"/>
</dbReference>
<gene>
    <name evidence="12" type="ORF">D8M03_14065</name>
</gene>
<dbReference type="InterPro" id="IPR050388">
    <property type="entry name" value="ABC_Ni/Peptide_Import"/>
</dbReference>
<keyword evidence="4" id="KW-1003">Cell membrane</keyword>
<evidence type="ECO:0000256" key="5">
    <source>
        <dbReference type="ARBA" id="ARBA00022519"/>
    </source>
</evidence>
<keyword evidence="5" id="KW-0997">Cell inner membrane</keyword>
<dbReference type="InterPro" id="IPR027417">
    <property type="entry name" value="P-loop_NTPase"/>
</dbReference>
<dbReference type="Pfam" id="PF08352">
    <property type="entry name" value="oligo_HPY"/>
    <property type="match status" value="1"/>
</dbReference>
<dbReference type="GO" id="GO:0005886">
    <property type="term" value="C:plasma membrane"/>
    <property type="evidence" value="ECO:0007669"/>
    <property type="project" value="UniProtKB-SubCell"/>
</dbReference>
<dbReference type="AlphaFoldDB" id="A0A494YXL1"/>
<dbReference type="PANTHER" id="PTHR43297:SF14">
    <property type="entry name" value="ATPASE AAA-TYPE CORE DOMAIN-CONTAINING PROTEIN"/>
    <property type="match status" value="1"/>
</dbReference>
<keyword evidence="6" id="KW-0547">Nucleotide-binding</keyword>
<feature type="domain" description="ABC transporter" evidence="11">
    <location>
        <begin position="4"/>
        <end position="255"/>
    </location>
</feature>
<organism evidence="12 13">
    <name type="scientific">Ureibacillus endophyticus</name>
    <dbReference type="NCBI Taxonomy" id="1978490"/>
    <lineage>
        <taxon>Bacteria</taxon>
        <taxon>Bacillati</taxon>
        <taxon>Bacillota</taxon>
        <taxon>Bacilli</taxon>
        <taxon>Bacillales</taxon>
        <taxon>Caryophanaceae</taxon>
        <taxon>Ureibacillus</taxon>
    </lineage>
</organism>
<dbReference type="Proteomes" id="UP000272238">
    <property type="component" value="Unassembled WGS sequence"/>
</dbReference>
<comment type="caution">
    <text evidence="12">The sequence shown here is derived from an EMBL/GenBank/DDBJ whole genome shotgun (WGS) entry which is preliminary data.</text>
</comment>
<evidence type="ECO:0000256" key="7">
    <source>
        <dbReference type="ARBA" id="ARBA00022840"/>
    </source>
</evidence>
<evidence type="ECO:0000256" key="4">
    <source>
        <dbReference type="ARBA" id="ARBA00022475"/>
    </source>
</evidence>
<keyword evidence="7 12" id="KW-0067">ATP-binding</keyword>
<comment type="similarity">
    <text evidence="2">Belongs to the ABC transporter superfamily.</text>
</comment>
<dbReference type="SUPFAM" id="SSF52540">
    <property type="entry name" value="P-loop containing nucleoside triphosphate hydrolases"/>
    <property type="match status" value="1"/>
</dbReference>
<accession>A0A494YXL1</accession>
<dbReference type="CDD" id="cd03257">
    <property type="entry name" value="ABC_NikE_OppD_transporters"/>
    <property type="match status" value="1"/>
</dbReference>
<evidence type="ECO:0000313" key="12">
    <source>
        <dbReference type="EMBL" id="RKQ14433.1"/>
    </source>
</evidence>
<dbReference type="Pfam" id="PF00005">
    <property type="entry name" value="ABC_tran"/>
    <property type="match status" value="1"/>
</dbReference>
<evidence type="ECO:0000256" key="3">
    <source>
        <dbReference type="ARBA" id="ARBA00022448"/>
    </source>
</evidence>
<dbReference type="InterPro" id="IPR013563">
    <property type="entry name" value="Oligopep_ABC_C"/>
</dbReference>
<dbReference type="InterPro" id="IPR003439">
    <property type="entry name" value="ABC_transporter-like_ATP-bd"/>
</dbReference>
<evidence type="ECO:0000256" key="9">
    <source>
        <dbReference type="ARBA" id="ARBA00023136"/>
    </source>
</evidence>
<reference evidence="12 13" key="1">
    <citation type="journal article" date="2016" name="Antonie Van Leeuwenhoek">
        <title>Lysinibacillus endophyticus sp. nov., an indole-3-acetic acid producing endophytic bacterium isolated from corn root (Zea mays cv. Xinken-5).</title>
        <authorList>
            <person name="Yu J."/>
            <person name="Guan X."/>
            <person name="Liu C."/>
            <person name="Xiang W."/>
            <person name="Yu Z."/>
            <person name="Liu X."/>
            <person name="Wang G."/>
        </authorList>
    </citation>
    <scope>NUCLEOTIDE SEQUENCE [LARGE SCALE GENOMIC DNA]</scope>
    <source>
        <strain evidence="12 13">DSM 100506</strain>
    </source>
</reference>
<evidence type="ECO:0000313" key="13">
    <source>
        <dbReference type="Proteomes" id="UP000272238"/>
    </source>
</evidence>
<dbReference type="NCBIfam" id="TIGR01727">
    <property type="entry name" value="oligo_HPY"/>
    <property type="match status" value="1"/>
</dbReference>
<evidence type="ECO:0000256" key="1">
    <source>
        <dbReference type="ARBA" id="ARBA00004202"/>
    </source>
</evidence>
<evidence type="ECO:0000256" key="10">
    <source>
        <dbReference type="SAM" id="MobiDB-lite"/>
    </source>
</evidence>
<dbReference type="GO" id="GO:0016887">
    <property type="term" value="F:ATP hydrolysis activity"/>
    <property type="evidence" value="ECO:0007669"/>
    <property type="project" value="InterPro"/>
</dbReference>
<dbReference type="FunFam" id="3.40.50.300:FF:000016">
    <property type="entry name" value="Oligopeptide ABC transporter ATP-binding component"/>
    <property type="match status" value="1"/>
</dbReference>
<dbReference type="InterPro" id="IPR003593">
    <property type="entry name" value="AAA+_ATPase"/>
</dbReference>
<dbReference type="GO" id="GO:0005524">
    <property type="term" value="F:ATP binding"/>
    <property type="evidence" value="ECO:0007669"/>
    <property type="project" value="UniProtKB-KW"/>
</dbReference>
<sequence length="344" mass="38371">MTLLKVEDLTIQFKSRQGVVKAVDNLSFELAKGISLGIVGESGSGKSVTSLAIMRLLQNANTEITGKIDFEGVDLLKLSPDEMRKIRGNSVSMIFQEPMTSLNPLHTCGKQIMEPILIHQKGISKQEAKKRAIELLRLVGIPSPEQRFHEYPHQMSGGMRQRIMIAIALACDTKLLIADEPTTALDVTIQAQILDLMSKLKKQRDMSIIMITHDLGVVKEMCENVVVMYTGQIVEKSPTDLVFKDPLHPYTKGLLNAIPKISSKVERLEAIPGTVPDALRMPTGCSFHPRCKYATERCKAEKPPLYKREDGREVRCFIYDAGEKGDDGNVTNEYKEYSNSINPK</sequence>
<dbReference type="PROSITE" id="PS50893">
    <property type="entry name" value="ABC_TRANSPORTER_2"/>
    <property type="match status" value="1"/>
</dbReference>
<dbReference type="EMBL" id="RBZN01000044">
    <property type="protein sequence ID" value="RKQ14433.1"/>
    <property type="molecule type" value="Genomic_DNA"/>
</dbReference>
<proteinExistence type="inferred from homology"/>
<keyword evidence="9" id="KW-0472">Membrane</keyword>
<name>A0A494YXL1_9BACL</name>
<dbReference type="InterPro" id="IPR017871">
    <property type="entry name" value="ABC_transporter-like_CS"/>
</dbReference>
<dbReference type="SMART" id="SM00382">
    <property type="entry name" value="AAA"/>
    <property type="match status" value="1"/>
</dbReference>
<dbReference type="PROSITE" id="PS00211">
    <property type="entry name" value="ABC_TRANSPORTER_1"/>
    <property type="match status" value="1"/>
</dbReference>
<keyword evidence="13" id="KW-1185">Reference proteome</keyword>
<evidence type="ECO:0000259" key="11">
    <source>
        <dbReference type="PROSITE" id="PS50893"/>
    </source>
</evidence>
<dbReference type="PANTHER" id="PTHR43297">
    <property type="entry name" value="OLIGOPEPTIDE TRANSPORT ATP-BINDING PROTEIN APPD"/>
    <property type="match status" value="1"/>
</dbReference>
<evidence type="ECO:0000256" key="2">
    <source>
        <dbReference type="ARBA" id="ARBA00005417"/>
    </source>
</evidence>
<comment type="subcellular location">
    <subcellularLocation>
        <location evidence="1">Cell membrane</location>
        <topology evidence="1">Peripheral membrane protein</topology>
    </subcellularLocation>
</comment>
<evidence type="ECO:0000256" key="6">
    <source>
        <dbReference type="ARBA" id="ARBA00022741"/>
    </source>
</evidence>
<feature type="compositionally biased region" description="Polar residues" evidence="10">
    <location>
        <begin position="329"/>
        <end position="344"/>
    </location>
</feature>
<dbReference type="OrthoDB" id="9802264at2"/>
<keyword evidence="8" id="KW-1278">Translocase</keyword>
<keyword evidence="3" id="KW-0813">Transport</keyword>
<dbReference type="GO" id="GO:0015833">
    <property type="term" value="P:peptide transport"/>
    <property type="evidence" value="ECO:0007669"/>
    <property type="project" value="InterPro"/>
</dbReference>
<dbReference type="RefSeq" id="WP_121215461.1">
    <property type="nucleotide sequence ID" value="NZ_JAMYWW010000001.1"/>
</dbReference>
<protein>
    <submittedName>
        <fullName evidence="12">ABC transporter ATP-binding protein</fullName>
    </submittedName>
</protein>
<feature type="region of interest" description="Disordered" evidence="10">
    <location>
        <begin position="324"/>
        <end position="344"/>
    </location>
</feature>
<evidence type="ECO:0000256" key="8">
    <source>
        <dbReference type="ARBA" id="ARBA00022967"/>
    </source>
</evidence>